<evidence type="ECO:0000313" key="2">
    <source>
        <dbReference type="Proteomes" id="UP000631114"/>
    </source>
</evidence>
<protein>
    <recommendedName>
        <fullName evidence="3">RBR-type E3 ubiquitin transferase</fullName>
    </recommendedName>
</protein>
<proteinExistence type="predicted"/>
<keyword evidence="2" id="KW-1185">Reference proteome</keyword>
<dbReference type="SUPFAM" id="SSF57850">
    <property type="entry name" value="RING/U-box"/>
    <property type="match status" value="1"/>
</dbReference>
<sequence>QNYDVSCNCTHSFCWNCTEDAHSPVDCDTVEFYLERLHQCAKKELPFYLHGYDPPGYFNEFRTKLCELTSMTRNYFKNLVQALEWPG</sequence>
<evidence type="ECO:0000313" key="1">
    <source>
        <dbReference type="EMBL" id="KAF9625605.1"/>
    </source>
</evidence>
<comment type="caution">
    <text evidence="1">The sequence shown here is derived from an EMBL/GenBank/DDBJ whole genome shotgun (WGS) entry which is preliminary data.</text>
</comment>
<dbReference type="EMBL" id="JADFTS010000001">
    <property type="protein sequence ID" value="KAF9625605.1"/>
    <property type="molecule type" value="Genomic_DNA"/>
</dbReference>
<reference evidence="1 2" key="1">
    <citation type="submission" date="2020-10" db="EMBL/GenBank/DDBJ databases">
        <title>The Coptis chinensis genome and diversification of protoberbering-type alkaloids.</title>
        <authorList>
            <person name="Wang B."/>
            <person name="Shu S."/>
            <person name="Song C."/>
            <person name="Liu Y."/>
        </authorList>
    </citation>
    <scope>NUCLEOTIDE SEQUENCE [LARGE SCALE GENOMIC DNA]</scope>
    <source>
        <strain evidence="1">HL-2020</strain>
        <tissue evidence="1">Leaf</tissue>
    </source>
</reference>
<name>A0A835IXH2_9MAGN</name>
<dbReference type="OrthoDB" id="1430140at2759"/>
<accession>A0A835IXH2</accession>
<dbReference type="AlphaFoldDB" id="A0A835IXH2"/>
<dbReference type="Proteomes" id="UP000631114">
    <property type="component" value="Unassembled WGS sequence"/>
</dbReference>
<organism evidence="1 2">
    <name type="scientific">Coptis chinensis</name>
    <dbReference type="NCBI Taxonomy" id="261450"/>
    <lineage>
        <taxon>Eukaryota</taxon>
        <taxon>Viridiplantae</taxon>
        <taxon>Streptophyta</taxon>
        <taxon>Embryophyta</taxon>
        <taxon>Tracheophyta</taxon>
        <taxon>Spermatophyta</taxon>
        <taxon>Magnoliopsida</taxon>
        <taxon>Ranunculales</taxon>
        <taxon>Ranunculaceae</taxon>
        <taxon>Coptidoideae</taxon>
        <taxon>Coptis</taxon>
    </lineage>
</organism>
<feature type="non-terminal residue" evidence="1">
    <location>
        <position position="87"/>
    </location>
</feature>
<evidence type="ECO:0008006" key="3">
    <source>
        <dbReference type="Google" id="ProtNLM"/>
    </source>
</evidence>
<gene>
    <name evidence="1" type="ORF">IFM89_024378</name>
</gene>